<reference evidence="7" key="2">
    <citation type="submission" date="2025-09" db="UniProtKB">
        <authorList>
            <consortium name="Ensembl"/>
        </authorList>
    </citation>
    <scope>IDENTIFICATION</scope>
</reference>
<evidence type="ECO:0000259" key="6">
    <source>
        <dbReference type="SMART" id="SM00093"/>
    </source>
</evidence>
<gene>
    <name evidence="7" type="primary">SERPINB1</name>
</gene>
<keyword evidence="5" id="KW-0722">Serine protease inhibitor</keyword>
<accession>A0A8C0G2A4</accession>
<dbReference type="Ensembl" id="ENSCABT00000002985.1">
    <property type="protein sequence ID" value="ENSCABP00000002759.1"/>
    <property type="gene ID" value="ENSCABG00000002108.1"/>
</dbReference>
<keyword evidence="3" id="KW-0963">Cytoplasm</keyword>
<evidence type="ECO:0000256" key="1">
    <source>
        <dbReference type="ARBA" id="ARBA00004496"/>
    </source>
</evidence>
<dbReference type="InterPro" id="IPR000215">
    <property type="entry name" value="Serpin_fam"/>
</dbReference>
<name>A0A8C0G2A4_CHEAB</name>
<dbReference type="CDD" id="cd19560">
    <property type="entry name" value="serpinB1_LEI"/>
    <property type="match status" value="1"/>
</dbReference>
<dbReference type="GO" id="GO:0004867">
    <property type="term" value="F:serine-type endopeptidase inhibitor activity"/>
    <property type="evidence" value="ECO:0007669"/>
    <property type="project" value="UniProtKB-KW"/>
</dbReference>
<dbReference type="GO" id="GO:0005615">
    <property type="term" value="C:extracellular space"/>
    <property type="evidence" value="ECO:0007669"/>
    <property type="project" value="InterPro"/>
</dbReference>
<protein>
    <submittedName>
        <fullName evidence="7">Serpin family B member 1</fullName>
    </submittedName>
</protein>
<comment type="similarity">
    <text evidence="2">Belongs to the serpin family. Ov-serpin subfamily.</text>
</comment>
<dbReference type="Gene3D" id="3.30.497.10">
    <property type="entry name" value="Antithrombin, subunit I, domain 2"/>
    <property type="match status" value="2"/>
</dbReference>
<dbReference type="FunFam" id="2.10.310.10:FF:000001">
    <property type="entry name" value="Serpin family A member 1"/>
    <property type="match status" value="1"/>
</dbReference>
<evidence type="ECO:0000256" key="4">
    <source>
        <dbReference type="ARBA" id="ARBA00022690"/>
    </source>
</evidence>
<evidence type="ECO:0000256" key="5">
    <source>
        <dbReference type="ARBA" id="ARBA00022900"/>
    </source>
</evidence>
<dbReference type="PROSITE" id="PS00284">
    <property type="entry name" value="SERPIN"/>
    <property type="match status" value="1"/>
</dbReference>
<comment type="subcellular location">
    <subcellularLocation>
        <location evidence="1">Cytoplasm</location>
    </subcellularLocation>
</comment>
<organism evidence="7 8">
    <name type="scientific">Chelonoidis abingdonii</name>
    <name type="common">Abingdon island giant tortoise</name>
    <name type="synonym">Testudo abingdonii</name>
    <dbReference type="NCBI Taxonomy" id="106734"/>
    <lineage>
        <taxon>Eukaryota</taxon>
        <taxon>Metazoa</taxon>
        <taxon>Chordata</taxon>
        <taxon>Craniata</taxon>
        <taxon>Vertebrata</taxon>
        <taxon>Euteleostomi</taxon>
        <taxon>Archelosauria</taxon>
        <taxon>Testudinata</taxon>
        <taxon>Testudines</taxon>
        <taxon>Cryptodira</taxon>
        <taxon>Durocryptodira</taxon>
        <taxon>Testudinoidea</taxon>
        <taxon>Testudinidae</taxon>
        <taxon>Chelonoidis</taxon>
    </lineage>
</organism>
<dbReference type="InterPro" id="IPR023795">
    <property type="entry name" value="Serpin_CS"/>
</dbReference>
<dbReference type="SUPFAM" id="SSF56574">
    <property type="entry name" value="Serpins"/>
    <property type="match status" value="1"/>
</dbReference>
<dbReference type="InterPro" id="IPR023796">
    <property type="entry name" value="Serpin_dom"/>
</dbReference>
<dbReference type="InterPro" id="IPR036186">
    <property type="entry name" value="Serpin_sf"/>
</dbReference>
<proteinExistence type="inferred from homology"/>
<dbReference type="SMART" id="SM00093">
    <property type="entry name" value="SERPIN"/>
    <property type="match status" value="1"/>
</dbReference>
<dbReference type="FunFam" id="2.30.39.10:FF:000014">
    <property type="entry name" value="Serpin family B member 9"/>
    <property type="match status" value="1"/>
</dbReference>
<sequence>MEKLSNANTHFALDLFRKLNETNPTGNIFFSPVSISAALAMVLLGAKGNTETQLLKTLHFDVVEELHSRFQTLTSDINRTGAFYLLKLANRLYGEKTYVFLAVSSCDRIPVEFFKTQSSVTSHFCLGLGSVNNMTKLVLVNAIYFKGNWAGKFKEANTKPMPFRLNKNERKTVQMMYQKENYPFGYISELKCRVLELPYERKELSMIILLPDDIDDNSTGLQQLEKQITVEKLQEWTQPQNMHPIDVHVHLPKFKLEDSYDLKSDLSGLGLQDIFDSGKADLSGMSGARDLFLSKIVHKSFIEVNEEGTEAAAATGGIAMFCMLMEEDFKADHPFLFFIRHNPTQSILFFGRYVSP</sequence>
<dbReference type="PANTHER" id="PTHR11461:SF180">
    <property type="entry name" value="LEUKOCYTE ELASTASE INHIBITOR"/>
    <property type="match status" value="1"/>
</dbReference>
<feature type="domain" description="Serpin" evidence="6">
    <location>
        <begin position="13"/>
        <end position="356"/>
    </location>
</feature>
<dbReference type="GeneTree" id="ENSGT00940000154573"/>
<dbReference type="Proteomes" id="UP000694404">
    <property type="component" value="Unplaced"/>
</dbReference>
<dbReference type="AlphaFoldDB" id="A0A8C0G2A4"/>
<dbReference type="Pfam" id="PF00079">
    <property type="entry name" value="Serpin"/>
    <property type="match status" value="2"/>
</dbReference>
<keyword evidence="4" id="KW-0646">Protease inhibitor</keyword>
<dbReference type="Gene3D" id="2.30.39.10">
    <property type="entry name" value="Alpha-1-antitrypsin, domain 1"/>
    <property type="match status" value="1"/>
</dbReference>
<evidence type="ECO:0000256" key="2">
    <source>
        <dbReference type="ARBA" id="ARBA00006426"/>
    </source>
</evidence>
<evidence type="ECO:0000313" key="7">
    <source>
        <dbReference type="Ensembl" id="ENSCABP00000002759.1"/>
    </source>
</evidence>
<dbReference type="InterPro" id="IPR042185">
    <property type="entry name" value="Serpin_sf_2"/>
</dbReference>
<reference evidence="7" key="1">
    <citation type="submission" date="2025-08" db="UniProtKB">
        <authorList>
            <consortium name="Ensembl"/>
        </authorList>
    </citation>
    <scope>IDENTIFICATION</scope>
</reference>
<dbReference type="GO" id="GO:0005737">
    <property type="term" value="C:cytoplasm"/>
    <property type="evidence" value="ECO:0007669"/>
    <property type="project" value="UniProtKB-SubCell"/>
</dbReference>
<keyword evidence="8" id="KW-1185">Reference proteome</keyword>
<evidence type="ECO:0000256" key="3">
    <source>
        <dbReference type="ARBA" id="ARBA00022490"/>
    </source>
</evidence>
<evidence type="ECO:0000313" key="8">
    <source>
        <dbReference type="Proteomes" id="UP000694404"/>
    </source>
</evidence>
<dbReference type="PANTHER" id="PTHR11461">
    <property type="entry name" value="SERINE PROTEASE INHIBITOR, SERPIN"/>
    <property type="match status" value="1"/>
</dbReference>
<dbReference type="InterPro" id="IPR042178">
    <property type="entry name" value="Serpin_sf_1"/>
</dbReference>
<dbReference type="GO" id="GO:0032691">
    <property type="term" value="P:negative regulation of interleukin-1 beta production"/>
    <property type="evidence" value="ECO:0007669"/>
    <property type="project" value="TreeGrafter"/>
</dbReference>